<keyword evidence="5" id="KW-1185">Reference proteome</keyword>
<dbReference type="Pfam" id="PF05426">
    <property type="entry name" value="Alginate_lyase"/>
    <property type="match status" value="1"/>
</dbReference>
<comment type="caution">
    <text evidence="4">The sequence shown here is derived from an EMBL/GenBank/DDBJ whole genome shotgun (WGS) entry which is preliminary data.</text>
</comment>
<protein>
    <submittedName>
        <fullName evidence="4">Cell wall anchor protein</fullName>
    </submittedName>
</protein>
<dbReference type="OrthoDB" id="3862295at2"/>
<evidence type="ECO:0000259" key="3">
    <source>
        <dbReference type="Pfam" id="PF05426"/>
    </source>
</evidence>
<feature type="domain" description="Alginate lyase" evidence="3">
    <location>
        <begin position="115"/>
        <end position="319"/>
    </location>
</feature>
<name>A0A370B7D7_9ACTN</name>
<proteinExistence type="predicted"/>
<reference evidence="4 5" key="1">
    <citation type="submission" date="2018-07" db="EMBL/GenBank/DDBJ databases">
        <title>Streptomyces species from bats.</title>
        <authorList>
            <person name="Dunlap C."/>
        </authorList>
    </citation>
    <scope>NUCLEOTIDE SEQUENCE [LARGE SCALE GENOMIC DNA]</scope>
    <source>
        <strain evidence="4 5">AC230</strain>
    </source>
</reference>
<dbReference type="GO" id="GO:0042597">
    <property type="term" value="C:periplasmic space"/>
    <property type="evidence" value="ECO:0007669"/>
    <property type="project" value="InterPro"/>
</dbReference>
<dbReference type="Proteomes" id="UP000253741">
    <property type="component" value="Unassembled WGS sequence"/>
</dbReference>
<sequence length="413" mass="44559">MSGTQHTPAASRRDLLKAVAGIGAAAMVGTTAVTALAGTAHAAPLAAGHPGMLHTQADFDRMAAAVKAGTQPWKAGWDVLIGNSHSLPTWTANPQSVIYRGGGSENYGILYNDVAAAYQNALRWKIQGLAAHGDAARDILNAWSGKLTAIDGSADRFLAAGIYGYEFAQAAEIMRGYNGFDLDRFKTMMLNVFYPPSNSFLVDHNGAYISNYWASWDLCNLANVLAIGILCDDQAKIDQAVTYFKTGAGMGSILNAIPYVYNDQGLAQWQESGRDQGHSMLGIGLMGTVCEMAWNQGIDLYGYDNNRFMKACEYVAKYNLGGSVPFTEYTWHYGAPGVWEGWQTFTTVSSDSRGQYRPVWAQLYNHYGVRKGLSVPNTKAYAQLVQPEGGGGDYGSTSGGYDHLGFGTLTHTR</sequence>
<dbReference type="Gene3D" id="1.50.10.100">
    <property type="entry name" value="Chondroitin AC/alginate lyase"/>
    <property type="match status" value="1"/>
</dbReference>
<accession>A0A370B7D7</accession>
<keyword evidence="1" id="KW-0732">Signal</keyword>
<gene>
    <name evidence="4" type="ORF">DVH02_12995</name>
</gene>
<evidence type="ECO:0000256" key="2">
    <source>
        <dbReference type="ARBA" id="ARBA00023239"/>
    </source>
</evidence>
<dbReference type="InterPro" id="IPR006311">
    <property type="entry name" value="TAT_signal"/>
</dbReference>
<dbReference type="InterPro" id="IPR008929">
    <property type="entry name" value="Chondroitin_lyas"/>
</dbReference>
<dbReference type="SUPFAM" id="SSF48230">
    <property type="entry name" value="Chondroitin AC/alginate lyase"/>
    <property type="match status" value="1"/>
</dbReference>
<dbReference type="RefSeq" id="WP_114623952.1">
    <property type="nucleotide sequence ID" value="NZ_QQNA01000091.1"/>
</dbReference>
<dbReference type="EMBL" id="QQNA01000091">
    <property type="protein sequence ID" value="RDG37718.1"/>
    <property type="molecule type" value="Genomic_DNA"/>
</dbReference>
<dbReference type="GO" id="GO:0016829">
    <property type="term" value="F:lyase activity"/>
    <property type="evidence" value="ECO:0007669"/>
    <property type="project" value="UniProtKB-KW"/>
</dbReference>
<keyword evidence="2" id="KW-0456">Lyase</keyword>
<dbReference type="AlphaFoldDB" id="A0A370B7D7"/>
<organism evidence="4 5">
    <name type="scientific">Streptomyces corynorhini</name>
    <dbReference type="NCBI Taxonomy" id="2282652"/>
    <lineage>
        <taxon>Bacteria</taxon>
        <taxon>Bacillati</taxon>
        <taxon>Actinomycetota</taxon>
        <taxon>Actinomycetes</taxon>
        <taxon>Kitasatosporales</taxon>
        <taxon>Streptomycetaceae</taxon>
        <taxon>Streptomyces</taxon>
    </lineage>
</organism>
<evidence type="ECO:0000313" key="5">
    <source>
        <dbReference type="Proteomes" id="UP000253741"/>
    </source>
</evidence>
<dbReference type="InterPro" id="IPR008397">
    <property type="entry name" value="Alginate_lyase_dom"/>
</dbReference>
<dbReference type="PROSITE" id="PS51318">
    <property type="entry name" value="TAT"/>
    <property type="match status" value="1"/>
</dbReference>
<evidence type="ECO:0000313" key="4">
    <source>
        <dbReference type="EMBL" id="RDG37718.1"/>
    </source>
</evidence>
<evidence type="ECO:0000256" key="1">
    <source>
        <dbReference type="ARBA" id="ARBA00022729"/>
    </source>
</evidence>